<keyword evidence="3" id="KW-1185">Reference proteome</keyword>
<keyword evidence="1" id="KW-0472">Membrane</keyword>
<organism evidence="2 3">
    <name type="scientific">Glossina palpalis gambiensis</name>
    <dbReference type="NCBI Taxonomy" id="67801"/>
    <lineage>
        <taxon>Eukaryota</taxon>
        <taxon>Metazoa</taxon>
        <taxon>Ecdysozoa</taxon>
        <taxon>Arthropoda</taxon>
        <taxon>Hexapoda</taxon>
        <taxon>Insecta</taxon>
        <taxon>Pterygota</taxon>
        <taxon>Neoptera</taxon>
        <taxon>Endopterygota</taxon>
        <taxon>Diptera</taxon>
        <taxon>Brachycera</taxon>
        <taxon>Muscomorpha</taxon>
        <taxon>Hippoboscoidea</taxon>
        <taxon>Glossinidae</taxon>
        <taxon>Glossina</taxon>
    </lineage>
</organism>
<accession>A0A1B0BXE8</accession>
<sequence>MEKDKKDINKCASERNSDNHIYHSSRDLKVSRVKANLRVALPIEQFPKQKYLMRLFLKNESGSDQFHINILTRFWAFYQLCFGELNLLNIILMLLGTSSSKVRNNTLFYEYMSKFILVDTVQSTKSHQRKYKLRDDAFPCKLTRGFPKRAQTRCLKTLSYPQISKEKSSAFNVLENPRNTKYSLSKLSKKATCIFANAMKK</sequence>
<name>A0A1B0BXE8_9MUSC</name>
<dbReference type="VEuPathDB" id="VectorBase:GPPI043420"/>
<evidence type="ECO:0000313" key="2">
    <source>
        <dbReference type="EnsemblMetazoa" id="GPPI043420-PA"/>
    </source>
</evidence>
<evidence type="ECO:0000256" key="1">
    <source>
        <dbReference type="SAM" id="Phobius"/>
    </source>
</evidence>
<reference evidence="2" key="2">
    <citation type="submission" date="2020-05" db="UniProtKB">
        <authorList>
            <consortium name="EnsemblMetazoa"/>
        </authorList>
    </citation>
    <scope>IDENTIFICATION</scope>
    <source>
        <strain evidence="2">IAEA</strain>
    </source>
</reference>
<keyword evidence="1" id="KW-1133">Transmembrane helix</keyword>
<dbReference type="AlphaFoldDB" id="A0A1B0BXE8"/>
<dbReference type="Proteomes" id="UP000092460">
    <property type="component" value="Unassembled WGS sequence"/>
</dbReference>
<dbReference type="EMBL" id="JXJN01022192">
    <property type="status" value="NOT_ANNOTATED_CDS"/>
    <property type="molecule type" value="Genomic_DNA"/>
</dbReference>
<protein>
    <submittedName>
        <fullName evidence="2">Uncharacterized protein</fullName>
    </submittedName>
</protein>
<feature type="transmembrane region" description="Helical" evidence="1">
    <location>
        <begin position="75"/>
        <end position="95"/>
    </location>
</feature>
<evidence type="ECO:0000313" key="3">
    <source>
        <dbReference type="Proteomes" id="UP000092460"/>
    </source>
</evidence>
<proteinExistence type="predicted"/>
<keyword evidence="1" id="KW-0812">Transmembrane</keyword>
<reference evidence="3" key="1">
    <citation type="submission" date="2015-01" db="EMBL/GenBank/DDBJ databases">
        <authorList>
            <person name="Aksoy S."/>
            <person name="Warren W."/>
            <person name="Wilson R.K."/>
        </authorList>
    </citation>
    <scope>NUCLEOTIDE SEQUENCE [LARGE SCALE GENOMIC DNA]</scope>
    <source>
        <strain evidence="3">IAEA</strain>
    </source>
</reference>
<dbReference type="EnsemblMetazoa" id="GPPI043420-RA">
    <property type="protein sequence ID" value="GPPI043420-PA"/>
    <property type="gene ID" value="GPPI043420"/>
</dbReference>